<proteinExistence type="predicted"/>
<dbReference type="AlphaFoldDB" id="A0A4R6JAB7"/>
<dbReference type="SUPFAM" id="SSF56281">
    <property type="entry name" value="Metallo-hydrolase/oxidoreductase"/>
    <property type="match status" value="1"/>
</dbReference>
<dbReference type="Proteomes" id="UP000294901">
    <property type="component" value="Unassembled WGS sequence"/>
</dbReference>
<dbReference type="Pfam" id="PF12706">
    <property type="entry name" value="Lactamase_B_2"/>
    <property type="match status" value="1"/>
</dbReference>
<sequence length="276" mass="30460">MQASVTFVGNATTLLRLGQFTLLTDPAFGPAGSRVHLGYGAWTKRVRDPALDVLSGVTVDAVVLSHLHSDHFDPAARRWVEPTLPILTTPQASRKLRRKRFLSARGLPPFECHEWTRDRQRLRVTAVPGRHGPGVVNRLLPDVMGSVIELELDGRLATRVYITGDTLMHDVLEQVPRRFGDIDAMLIHLGGTRLAGLLLTMDDRHGVELTRLIRPALTVPIHFDDYQVMKSPLSDFVTRAEQQGLTGITPIGRGKTLTLPVRPGSPGLSRPHNRAA</sequence>
<evidence type="ECO:0000259" key="2">
    <source>
        <dbReference type="Pfam" id="PF12706"/>
    </source>
</evidence>
<organism evidence="3 4">
    <name type="scientific">Paractinoplanes brasiliensis</name>
    <dbReference type="NCBI Taxonomy" id="52695"/>
    <lineage>
        <taxon>Bacteria</taxon>
        <taxon>Bacillati</taxon>
        <taxon>Actinomycetota</taxon>
        <taxon>Actinomycetes</taxon>
        <taxon>Micromonosporales</taxon>
        <taxon>Micromonosporaceae</taxon>
        <taxon>Paractinoplanes</taxon>
    </lineage>
</organism>
<name>A0A4R6JAB7_9ACTN</name>
<dbReference type="EMBL" id="SNWR01000002">
    <property type="protein sequence ID" value="TDO31871.1"/>
    <property type="molecule type" value="Genomic_DNA"/>
</dbReference>
<dbReference type="OrthoDB" id="3204284at2"/>
<feature type="domain" description="Metallo-beta-lactamase" evidence="2">
    <location>
        <begin position="22"/>
        <end position="223"/>
    </location>
</feature>
<protein>
    <submittedName>
        <fullName evidence="3">L-ascorbate metabolism protein UlaG (Beta-lactamase superfamily)</fullName>
    </submittedName>
</protein>
<dbReference type="InterPro" id="IPR036866">
    <property type="entry name" value="RibonucZ/Hydroxyglut_hydro"/>
</dbReference>
<dbReference type="RefSeq" id="WP_133877913.1">
    <property type="nucleotide sequence ID" value="NZ_BOMD01000041.1"/>
</dbReference>
<dbReference type="InterPro" id="IPR050114">
    <property type="entry name" value="UPF0173_UPF0282_UlaG_hydrolase"/>
</dbReference>
<dbReference type="Gene3D" id="3.60.15.10">
    <property type="entry name" value="Ribonuclease Z/Hydroxyacylglutathione hydrolase-like"/>
    <property type="match status" value="1"/>
</dbReference>
<feature type="region of interest" description="Disordered" evidence="1">
    <location>
        <begin position="255"/>
        <end position="276"/>
    </location>
</feature>
<accession>A0A4R6JAB7</accession>
<reference evidence="3 4" key="1">
    <citation type="submission" date="2019-03" db="EMBL/GenBank/DDBJ databases">
        <title>Sequencing the genomes of 1000 actinobacteria strains.</title>
        <authorList>
            <person name="Klenk H.-P."/>
        </authorList>
    </citation>
    <scope>NUCLEOTIDE SEQUENCE [LARGE SCALE GENOMIC DNA]</scope>
    <source>
        <strain evidence="3 4">DSM 43805</strain>
    </source>
</reference>
<gene>
    <name evidence="3" type="ORF">C8E87_7307</name>
</gene>
<dbReference type="PANTHER" id="PTHR43546">
    <property type="entry name" value="UPF0173 METAL-DEPENDENT HYDROLASE MJ1163-RELATED"/>
    <property type="match status" value="1"/>
</dbReference>
<evidence type="ECO:0000313" key="4">
    <source>
        <dbReference type="Proteomes" id="UP000294901"/>
    </source>
</evidence>
<keyword evidence="4" id="KW-1185">Reference proteome</keyword>
<dbReference type="InterPro" id="IPR001279">
    <property type="entry name" value="Metallo-B-lactamas"/>
</dbReference>
<dbReference type="PANTHER" id="PTHR43546:SF7">
    <property type="entry name" value="METALLO-BETA-LACTAMASE DOMAIN-CONTAINING PROTEIN"/>
    <property type="match status" value="1"/>
</dbReference>
<evidence type="ECO:0000256" key="1">
    <source>
        <dbReference type="SAM" id="MobiDB-lite"/>
    </source>
</evidence>
<comment type="caution">
    <text evidence="3">The sequence shown here is derived from an EMBL/GenBank/DDBJ whole genome shotgun (WGS) entry which is preliminary data.</text>
</comment>
<evidence type="ECO:0000313" key="3">
    <source>
        <dbReference type="EMBL" id="TDO31871.1"/>
    </source>
</evidence>